<dbReference type="GO" id="GO:0004497">
    <property type="term" value="F:monooxygenase activity"/>
    <property type="evidence" value="ECO:0007669"/>
    <property type="project" value="UniProtKB-KW"/>
</dbReference>
<dbReference type="PROSITE" id="PS51725">
    <property type="entry name" value="ABM"/>
    <property type="match status" value="1"/>
</dbReference>
<dbReference type="SUPFAM" id="SSF54909">
    <property type="entry name" value="Dimeric alpha+beta barrel"/>
    <property type="match status" value="1"/>
</dbReference>
<dbReference type="OrthoDB" id="6039968at2"/>
<reference evidence="2 3" key="1">
    <citation type="journal article" date="2013" name="Genome Announc.">
        <title>Draft Genome Sequence of Pseudomonas fluorescens LMG 5329, a White Line-Inducing Principle-Producing Bioindicator for the Mushroom Pathogen Pseudomonas tolaasii.</title>
        <authorList>
            <person name="Ghequire M.G."/>
            <person name="Rokni-Zadeh H."/>
            <person name="Zarrineh P."/>
            <person name="De Mot R."/>
        </authorList>
    </citation>
    <scope>NUCLEOTIDE SEQUENCE [LARGE SCALE GENOMIC DNA]</scope>
    <source>
        <strain evidence="2 3">LMG 5329</strain>
    </source>
</reference>
<dbReference type="Gene3D" id="3.30.70.100">
    <property type="match status" value="1"/>
</dbReference>
<dbReference type="InterPro" id="IPR007138">
    <property type="entry name" value="ABM_dom"/>
</dbReference>
<dbReference type="RefSeq" id="WP_033902410.1">
    <property type="nucleotide sequence ID" value="NZ_ASGY01000233.1"/>
</dbReference>
<evidence type="ECO:0000313" key="3">
    <source>
        <dbReference type="Proteomes" id="UP000030060"/>
    </source>
</evidence>
<keyword evidence="2" id="KW-0560">Oxidoreductase</keyword>
<dbReference type="AlphaFoldDB" id="A0A0A1YU91"/>
<feature type="domain" description="ABM" evidence="1">
    <location>
        <begin position="5"/>
        <end position="93"/>
    </location>
</feature>
<organism evidence="2 3">
    <name type="scientific">Pseudomonas fluorescens LMG 5329</name>
    <dbReference type="NCBI Taxonomy" id="1324332"/>
    <lineage>
        <taxon>Bacteria</taxon>
        <taxon>Pseudomonadati</taxon>
        <taxon>Pseudomonadota</taxon>
        <taxon>Gammaproteobacteria</taxon>
        <taxon>Pseudomonadales</taxon>
        <taxon>Pseudomonadaceae</taxon>
        <taxon>Pseudomonas</taxon>
    </lineage>
</organism>
<accession>A0A0A1YU91</accession>
<keyword evidence="2" id="KW-0503">Monooxygenase</keyword>
<dbReference type="EMBL" id="ASGY01000233">
    <property type="protein sequence ID" value="KGE64456.1"/>
    <property type="molecule type" value="Genomic_DNA"/>
</dbReference>
<gene>
    <name evidence="2" type="ORF">K814_0129185</name>
</gene>
<evidence type="ECO:0000313" key="2">
    <source>
        <dbReference type="EMBL" id="KGE64456.1"/>
    </source>
</evidence>
<sequence length="93" mass="10294">MPACAFNTVLVRAAAGRSAELGERLQQIADAVRTAPGCLDYGVQRDPMDPDLWTVTGRWSCAEQLSAHFALPALQGFIELTREHLARRLDFDH</sequence>
<dbReference type="InterPro" id="IPR011008">
    <property type="entry name" value="Dimeric_a/b-barrel"/>
</dbReference>
<protein>
    <submittedName>
        <fullName evidence="2">Monooxygenase</fullName>
    </submittedName>
</protein>
<evidence type="ECO:0000259" key="1">
    <source>
        <dbReference type="PROSITE" id="PS51725"/>
    </source>
</evidence>
<comment type="caution">
    <text evidence="2">The sequence shown here is derived from an EMBL/GenBank/DDBJ whole genome shotgun (WGS) entry which is preliminary data.</text>
</comment>
<name>A0A0A1YU91_PSEFL</name>
<dbReference type="Proteomes" id="UP000030060">
    <property type="component" value="Unassembled WGS sequence"/>
</dbReference>
<dbReference type="Pfam" id="PF03992">
    <property type="entry name" value="ABM"/>
    <property type="match status" value="1"/>
</dbReference>
<proteinExistence type="predicted"/>